<dbReference type="InterPro" id="IPR003594">
    <property type="entry name" value="HATPase_dom"/>
</dbReference>
<feature type="transmembrane region" description="Helical" evidence="7">
    <location>
        <begin position="96"/>
        <end position="116"/>
    </location>
</feature>
<dbReference type="Gene3D" id="3.30.565.10">
    <property type="entry name" value="Histidine kinase-like ATPase, C-terminal domain"/>
    <property type="match status" value="1"/>
</dbReference>
<comment type="catalytic activity">
    <reaction evidence="1">
        <text>ATP + protein L-histidine = ADP + protein N-phospho-L-histidine.</text>
        <dbReference type="EC" id="2.7.13.3"/>
    </reaction>
</comment>
<feature type="domain" description="Histidine kinase" evidence="8">
    <location>
        <begin position="176"/>
        <end position="394"/>
    </location>
</feature>
<dbReference type="InterPro" id="IPR036890">
    <property type="entry name" value="HATPase_C_sf"/>
</dbReference>
<keyword evidence="5 9" id="KW-0418">Kinase</keyword>
<dbReference type="RefSeq" id="WP_107846656.1">
    <property type="nucleotide sequence ID" value="NZ_QBKS01000002.1"/>
</dbReference>
<dbReference type="InterPro" id="IPR005467">
    <property type="entry name" value="His_kinase_dom"/>
</dbReference>
<dbReference type="OrthoDB" id="9760752at2"/>
<feature type="coiled-coil region" evidence="6">
    <location>
        <begin position="128"/>
        <end position="173"/>
    </location>
</feature>
<dbReference type="SMART" id="SM00388">
    <property type="entry name" value="HisKA"/>
    <property type="match status" value="1"/>
</dbReference>
<evidence type="ECO:0000256" key="6">
    <source>
        <dbReference type="SAM" id="Coils"/>
    </source>
</evidence>
<dbReference type="SMART" id="SM00387">
    <property type="entry name" value="HATPase_c"/>
    <property type="match status" value="1"/>
</dbReference>
<evidence type="ECO:0000256" key="3">
    <source>
        <dbReference type="ARBA" id="ARBA00022553"/>
    </source>
</evidence>
<comment type="caution">
    <text evidence="9">The sequence shown here is derived from an EMBL/GenBank/DDBJ whole genome shotgun (WGS) entry which is preliminary data.</text>
</comment>
<reference evidence="9 10" key="1">
    <citation type="submission" date="2018-04" db="EMBL/GenBank/DDBJ databases">
        <title>Genomic Encyclopedia of Archaeal and Bacterial Type Strains, Phase II (KMG-II): from individual species to whole genera.</title>
        <authorList>
            <person name="Goeker M."/>
        </authorList>
    </citation>
    <scope>NUCLEOTIDE SEQUENCE [LARGE SCALE GENOMIC DNA]</scope>
    <source>
        <strain evidence="9 10">DSM 100977</strain>
    </source>
</reference>
<keyword evidence="3" id="KW-0597">Phosphoprotein</keyword>
<sequence length="401" mass="44848">MQPILDYLFSDGGYTPHGFCIAWDWRVLWTHIGSDLLIAASYFAIPGIMLVFLRRRKDPRLYQPAMLFVVFITACGVSHLISILTLFYPWYGLQGVIKLFTGVVSFITALALWKLLPDALKIPSPDALMAALAEKEDEIRERAAAQEELETHKRLLDQQVEALEAANQELREFAYAASHDLKAPANTLSLLVKDLQEDEEDQLSDHQRDCLCEADKILGRMRTLVDDILQYSRTIDSGERPREQVDLTQAFVNAMSDMQADILKARAEIEIEPLPQISGFPALISVMANNLLSNALKFRSPDHPLRIRVFVTQSLGDTPGVTLHVQDNGLGIDPEHHERIFKLFKRLHRAEDYAGTGLGLALCRRVALTHGGMIEVSSSEGVGATFSIFFPTEVADVRHAA</sequence>
<organism evidence="9 10">
    <name type="scientific">Litoreibacter ponti</name>
    <dbReference type="NCBI Taxonomy" id="1510457"/>
    <lineage>
        <taxon>Bacteria</taxon>
        <taxon>Pseudomonadati</taxon>
        <taxon>Pseudomonadota</taxon>
        <taxon>Alphaproteobacteria</taxon>
        <taxon>Rhodobacterales</taxon>
        <taxon>Roseobacteraceae</taxon>
        <taxon>Litoreibacter</taxon>
    </lineage>
</organism>
<evidence type="ECO:0000313" key="9">
    <source>
        <dbReference type="EMBL" id="PTX54307.1"/>
    </source>
</evidence>
<dbReference type="Gene3D" id="1.10.287.130">
    <property type="match status" value="1"/>
</dbReference>
<dbReference type="Pfam" id="PF00512">
    <property type="entry name" value="HisKA"/>
    <property type="match status" value="1"/>
</dbReference>
<evidence type="ECO:0000256" key="1">
    <source>
        <dbReference type="ARBA" id="ARBA00000085"/>
    </source>
</evidence>
<dbReference type="Proteomes" id="UP000243978">
    <property type="component" value="Unassembled WGS sequence"/>
</dbReference>
<keyword evidence="7" id="KW-0472">Membrane</keyword>
<dbReference type="InterPro" id="IPR058544">
    <property type="entry name" value="ETR1_N"/>
</dbReference>
<feature type="transmembrane region" description="Helical" evidence="7">
    <location>
        <begin position="36"/>
        <end position="53"/>
    </location>
</feature>
<evidence type="ECO:0000259" key="8">
    <source>
        <dbReference type="PROSITE" id="PS50109"/>
    </source>
</evidence>
<dbReference type="InterPro" id="IPR036097">
    <property type="entry name" value="HisK_dim/P_sf"/>
</dbReference>
<proteinExistence type="predicted"/>
<feature type="transmembrane region" description="Helical" evidence="7">
    <location>
        <begin position="65"/>
        <end position="90"/>
    </location>
</feature>
<accession>A0A2T6BE16</accession>
<keyword evidence="7" id="KW-1133">Transmembrane helix</keyword>
<keyword evidence="10" id="KW-1185">Reference proteome</keyword>
<keyword evidence="7" id="KW-0812">Transmembrane</keyword>
<dbReference type="InterPro" id="IPR050351">
    <property type="entry name" value="BphY/WalK/GraS-like"/>
</dbReference>
<dbReference type="AlphaFoldDB" id="A0A2T6BE16"/>
<dbReference type="Pfam" id="PF25487">
    <property type="entry name" value="ETR1_N"/>
    <property type="match status" value="1"/>
</dbReference>
<evidence type="ECO:0000256" key="2">
    <source>
        <dbReference type="ARBA" id="ARBA00012438"/>
    </source>
</evidence>
<evidence type="ECO:0000313" key="10">
    <source>
        <dbReference type="Proteomes" id="UP000243978"/>
    </source>
</evidence>
<evidence type="ECO:0000256" key="4">
    <source>
        <dbReference type="ARBA" id="ARBA00022679"/>
    </source>
</evidence>
<dbReference type="InterPro" id="IPR004358">
    <property type="entry name" value="Sig_transdc_His_kin-like_C"/>
</dbReference>
<keyword evidence="4" id="KW-0808">Transferase</keyword>
<evidence type="ECO:0000256" key="5">
    <source>
        <dbReference type="ARBA" id="ARBA00022777"/>
    </source>
</evidence>
<dbReference type="SUPFAM" id="SSF47384">
    <property type="entry name" value="Homodimeric domain of signal transducing histidine kinase"/>
    <property type="match status" value="1"/>
</dbReference>
<name>A0A2T6BE16_9RHOB</name>
<dbReference type="EMBL" id="QBKS01000002">
    <property type="protein sequence ID" value="PTX54307.1"/>
    <property type="molecule type" value="Genomic_DNA"/>
</dbReference>
<dbReference type="EC" id="2.7.13.3" evidence="2"/>
<gene>
    <name evidence="9" type="ORF">C8N43_3121</name>
</gene>
<dbReference type="PANTHER" id="PTHR42878:SF15">
    <property type="entry name" value="BACTERIOPHYTOCHROME"/>
    <property type="match status" value="1"/>
</dbReference>
<dbReference type="PROSITE" id="PS50109">
    <property type="entry name" value="HIS_KIN"/>
    <property type="match status" value="1"/>
</dbReference>
<dbReference type="CDD" id="cd00082">
    <property type="entry name" value="HisKA"/>
    <property type="match status" value="1"/>
</dbReference>
<keyword evidence="6" id="KW-0175">Coiled coil</keyword>
<dbReference type="GO" id="GO:0030295">
    <property type="term" value="F:protein kinase activator activity"/>
    <property type="evidence" value="ECO:0007669"/>
    <property type="project" value="TreeGrafter"/>
</dbReference>
<dbReference type="Pfam" id="PF02518">
    <property type="entry name" value="HATPase_c"/>
    <property type="match status" value="1"/>
</dbReference>
<dbReference type="PRINTS" id="PR00344">
    <property type="entry name" value="BCTRLSENSOR"/>
</dbReference>
<dbReference type="SUPFAM" id="SSF55874">
    <property type="entry name" value="ATPase domain of HSP90 chaperone/DNA topoisomerase II/histidine kinase"/>
    <property type="match status" value="1"/>
</dbReference>
<protein>
    <recommendedName>
        <fullName evidence="2">histidine kinase</fullName>
        <ecNumber evidence="2">2.7.13.3</ecNumber>
    </recommendedName>
</protein>
<dbReference type="InterPro" id="IPR003661">
    <property type="entry name" value="HisK_dim/P_dom"/>
</dbReference>
<dbReference type="PANTHER" id="PTHR42878">
    <property type="entry name" value="TWO-COMPONENT HISTIDINE KINASE"/>
    <property type="match status" value="1"/>
</dbReference>
<evidence type="ECO:0000256" key="7">
    <source>
        <dbReference type="SAM" id="Phobius"/>
    </source>
</evidence>
<dbReference type="GO" id="GO:0000156">
    <property type="term" value="F:phosphorelay response regulator activity"/>
    <property type="evidence" value="ECO:0007669"/>
    <property type="project" value="TreeGrafter"/>
</dbReference>
<dbReference type="GO" id="GO:0007234">
    <property type="term" value="P:osmosensory signaling via phosphorelay pathway"/>
    <property type="evidence" value="ECO:0007669"/>
    <property type="project" value="TreeGrafter"/>
</dbReference>
<dbReference type="GO" id="GO:0000155">
    <property type="term" value="F:phosphorelay sensor kinase activity"/>
    <property type="evidence" value="ECO:0007669"/>
    <property type="project" value="InterPro"/>
</dbReference>